<evidence type="ECO:0000313" key="4">
    <source>
        <dbReference type="Proteomes" id="UP000187203"/>
    </source>
</evidence>
<dbReference type="InterPro" id="IPR011990">
    <property type="entry name" value="TPR-like_helical_dom_sf"/>
</dbReference>
<dbReference type="GO" id="GO:0003723">
    <property type="term" value="F:RNA binding"/>
    <property type="evidence" value="ECO:0007669"/>
    <property type="project" value="InterPro"/>
</dbReference>
<feature type="repeat" description="PPR" evidence="2">
    <location>
        <begin position="112"/>
        <end position="146"/>
    </location>
</feature>
<gene>
    <name evidence="3" type="ORF">COLO4_26230</name>
</gene>
<dbReference type="PANTHER" id="PTHR47926:SF411">
    <property type="entry name" value="PENTATRICOPEPTIDE REPEAT-CONTAINING PROTEIN"/>
    <property type="match status" value="1"/>
</dbReference>
<dbReference type="FunFam" id="1.25.40.10:FF:000344">
    <property type="entry name" value="Pentatricopeptide repeat-containing protein"/>
    <property type="match status" value="1"/>
</dbReference>
<dbReference type="Proteomes" id="UP000187203">
    <property type="component" value="Unassembled WGS sequence"/>
</dbReference>
<dbReference type="GO" id="GO:0009451">
    <property type="term" value="P:RNA modification"/>
    <property type="evidence" value="ECO:0007669"/>
    <property type="project" value="InterPro"/>
</dbReference>
<evidence type="ECO:0008006" key="5">
    <source>
        <dbReference type="Google" id="ProtNLM"/>
    </source>
</evidence>
<evidence type="ECO:0000256" key="1">
    <source>
        <dbReference type="ARBA" id="ARBA00022737"/>
    </source>
</evidence>
<dbReference type="Pfam" id="PF01535">
    <property type="entry name" value="PPR"/>
    <property type="match status" value="5"/>
</dbReference>
<proteinExistence type="predicted"/>
<sequence>MENMMIPCTSKPPVIIPTKLGNSTEFSQFPTKLTFSNTRKTHNPKLSDTYLNYLSRNGRLTEALSALDSIAQSGSQVRPSTFINLLQACIGLGSLDLGRKLHARIHLVEENDPFVETKLVSMYAKCGSLADARKVFDRMNGRNIYAWSAMIGLAQNGRKWQALCLFKEMFLAGIKPNGVTITSAVSAAASLRVLNMGREIHSVALKMGVIDNVLVGNSLIDMYAKCGELEAARQVFDKIEEKDVYSWNSMIAGYCHAAYCGKAYELFMKMQESDVKPNAITWNSMISGYIQNGDEDRAMDLFQRMERDGKAEKYIRIIIMVGFPLRKKRKKKPVVSIVKNLH</sequence>
<dbReference type="InterPro" id="IPR046960">
    <property type="entry name" value="PPR_At4g14850-like_plant"/>
</dbReference>
<dbReference type="STRING" id="93759.A0A1R3HY12"/>
<dbReference type="NCBIfam" id="TIGR00756">
    <property type="entry name" value="PPR"/>
    <property type="match status" value="3"/>
</dbReference>
<evidence type="ECO:0000313" key="3">
    <source>
        <dbReference type="EMBL" id="OMO75252.1"/>
    </source>
</evidence>
<dbReference type="InterPro" id="IPR002885">
    <property type="entry name" value="PPR_rpt"/>
</dbReference>
<accession>A0A1R3HY12</accession>
<name>A0A1R3HY12_9ROSI</name>
<feature type="repeat" description="PPR" evidence="2">
    <location>
        <begin position="212"/>
        <end position="242"/>
    </location>
</feature>
<evidence type="ECO:0000256" key="2">
    <source>
        <dbReference type="PROSITE-ProRule" id="PRU00708"/>
    </source>
</evidence>
<dbReference type="PROSITE" id="PS51375">
    <property type="entry name" value="PPR"/>
    <property type="match status" value="4"/>
</dbReference>
<feature type="repeat" description="PPR" evidence="2">
    <location>
        <begin position="278"/>
        <end position="312"/>
    </location>
</feature>
<dbReference type="AlphaFoldDB" id="A0A1R3HY12"/>
<reference evidence="4" key="1">
    <citation type="submission" date="2013-09" db="EMBL/GenBank/DDBJ databases">
        <title>Corchorus olitorius genome sequencing.</title>
        <authorList>
            <person name="Alam M."/>
            <person name="Haque M.S."/>
            <person name="Islam M.S."/>
            <person name="Emdad E.M."/>
            <person name="Islam M.M."/>
            <person name="Ahmed B."/>
            <person name="Halim A."/>
            <person name="Hossen Q.M.M."/>
            <person name="Hossain M.Z."/>
            <person name="Ahmed R."/>
            <person name="Khan M.M."/>
            <person name="Islam R."/>
            <person name="Rashid M.M."/>
            <person name="Khan S.A."/>
            <person name="Rahman M.S."/>
            <person name="Alam M."/>
            <person name="Yahiya A.S."/>
            <person name="Khan M.S."/>
            <person name="Azam M.S."/>
            <person name="Haque T."/>
            <person name="Lashkar M.Z.H."/>
            <person name="Akhand A.I."/>
            <person name="Morshed G."/>
            <person name="Roy S."/>
            <person name="Uddin K.S."/>
            <person name="Rabeya T."/>
            <person name="Hossain A.S."/>
            <person name="Chowdhury A."/>
            <person name="Snigdha A.R."/>
            <person name="Mortoza M.S."/>
            <person name="Matin S.A."/>
            <person name="Hoque S.M.E."/>
            <person name="Islam M.K."/>
            <person name="Roy D.K."/>
            <person name="Haider R."/>
            <person name="Moosa M.M."/>
            <person name="Elias S.M."/>
            <person name="Hasan A.M."/>
            <person name="Jahan S."/>
            <person name="Shafiuddin M."/>
            <person name="Mahmood N."/>
            <person name="Shommy N.S."/>
        </authorList>
    </citation>
    <scope>NUCLEOTIDE SEQUENCE [LARGE SCALE GENOMIC DNA]</scope>
    <source>
        <strain evidence="4">cv. O-4</strain>
    </source>
</reference>
<protein>
    <recommendedName>
        <fullName evidence="5">Pentatricopeptide repeat-containing protein</fullName>
    </recommendedName>
</protein>
<dbReference type="EMBL" id="AWUE01019223">
    <property type="protein sequence ID" value="OMO75252.1"/>
    <property type="molecule type" value="Genomic_DNA"/>
</dbReference>
<keyword evidence="1" id="KW-0677">Repeat</keyword>
<dbReference type="OrthoDB" id="185373at2759"/>
<dbReference type="PANTHER" id="PTHR47926">
    <property type="entry name" value="PENTATRICOPEPTIDE REPEAT-CONTAINING PROTEIN"/>
    <property type="match status" value="1"/>
</dbReference>
<dbReference type="Gene3D" id="1.25.40.10">
    <property type="entry name" value="Tetratricopeptide repeat domain"/>
    <property type="match status" value="2"/>
</dbReference>
<feature type="repeat" description="PPR" evidence="2">
    <location>
        <begin position="243"/>
        <end position="277"/>
    </location>
</feature>
<comment type="caution">
    <text evidence="3">The sequence shown here is derived from an EMBL/GenBank/DDBJ whole genome shotgun (WGS) entry which is preliminary data.</text>
</comment>
<keyword evidence="4" id="KW-1185">Reference proteome</keyword>
<organism evidence="3 4">
    <name type="scientific">Corchorus olitorius</name>
    <dbReference type="NCBI Taxonomy" id="93759"/>
    <lineage>
        <taxon>Eukaryota</taxon>
        <taxon>Viridiplantae</taxon>
        <taxon>Streptophyta</taxon>
        <taxon>Embryophyta</taxon>
        <taxon>Tracheophyta</taxon>
        <taxon>Spermatophyta</taxon>
        <taxon>Magnoliopsida</taxon>
        <taxon>eudicotyledons</taxon>
        <taxon>Gunneridae</taxon>
        <taxon>Pentapetalae</taxon>
        <taxon>rosids</taxon>
        <taxon>malvids</taxon>
        <taxon>Malvales</taxon>
        <taxon>Malvaceae</taxon>
        <taxon>Grewioideae</taxon>
        <taxon>Apeibeae</taxon>
        <taxon>Corchorus</taxon>
    </lineage>
</organism>